<name>A0A0E9N3U0_9BACT</name>
<dbReference type="SUPFAM" id="SSF48208">
    <property type="entry name" value="Six-hairpin glycosidases"/>
    <property type="match status" value="1"/>
</dbReference>
<dbReference type="Pfam" id="PF06824">
    <property type="entry name" value="Glyco_hydro_125"/>
    <property type="match status" value="1"/>
</dbReference>
<dbReference type="Gene3D" id="1.50.10.10">
    <property type="match status" value="1"/>
</dbReference>
<dbReference type="Proteomes" id="UP000033121">
    <property type="component" value="Unassembled WGS sequence"/>
</dbReference>
<accession>A0A0E9N3U0</accession>
<dbReference type="InterPro" id="IPR006311">
    <property type="entry name" value="TAT_signal"/>
</dbReference>
<dbReference type="InterPro" id="IPR008928">
    <property type="entry name" value="6-hairpin_glycosidase_sf"/>
</dbReference>
<evidence type="ECO:0000313" key="2">
    <source>
        <dbReference type="Proteomes" id="UP000033121"/>
    </source>
</evidence>
<dbReference type="STRING" id="1220578.FPE01S_03_06860"/>
<sequence length="473" mass="53351">MDRRNFLQQSALAGAGLVWSTYGFSQANAEFPTVRTPLANRKFNSKAVEQLIADIHKNVGNKEIAWLFENCFPNTLDTTVEFETIDGKPDTYVITGDIDAMWLRDSSAQVWPYIPLCHTDPELKQLIRGVINRQVKCIIKDPYANAFYKDENKVSEWKESDITEMKPGIHERKWEIDSLCYPIRLAYGYWKETGDTSVFDAEWVKAMKLVVQTFKEQQRFDGKGPYTFQRKTAWATDGVPMGGYGYPAKPNGLICSMFRPSDDATVYPYLIPSNFFAVRSLRQLAEILGATGKPAADANAAIALAEQVKNALQAHATTIHPKYGKIYGYETNGFGSYNLMDDANIPSLLSLPYLGGVKRSDPVYQQTRAYVLSEDNPFFFSGKKLSGIGGPHIGIDMVWPMSIVMRGLTSGDEGEIRSCLQSLQHCHAGTGFMHESAHKDDPANFTRKWFAWANTIFGEFIWKTYREKPQLLK</sequence>
<organism evidence="1 2">
    <name type="scientific">Flavihumibacter petaseus NBRC 106054</name>
    <dbReference type="NCBI Taxonomy" id="1220578"/>
    <lineage>
        <taxon>Bacteria</taxon>
        <taxon>Pseudomonadati</taxon>
        <taxon>Bacteroidota</taxon>
        <taxon>Chitinophagia</taxon>
        <taxon>Chitinophagales</taxon>
        <taxon>Chitinophagaceae</taxon>
        <taxon>Flavihumibacter</taxon>
    </lineage>
</organism>
<dbReference type="AlphaFoldDB" id="A0A0E9N3U0"/>
<dbReference type="OrthoDB" id="181472at2"/>
<dbReference type="InterPro" id="IPR012341">
    <property type="entry name" value="6hp_glycosidase-like_sf"/>
</dbReference>
<dbReference type="PIRSF" id="PIRSF028846">
    <property type="entry name" value="UCP028846"/>
    <property type="match status" value="1"/>
</dbReference>
<reference evidence="1 2" key="1">
    <citation type="submission" date="2015-04" db="EMBL/GenBank/DDBJ databases">
        <title>Whole genome shotgun sequence of Flavihumibacter petaseus NBRC 106054.</title>
        <authorList>
            <person name="Miyazawa S."/>
            <person name="Hosoyama A."/>
            <person name="Hashimoto M."/>
            <person name="Noguchi M."/>
            <person name="Tsuchikane K."/>
            <person name="Ohji S."/>
            <person name="Yamazoe A."/>
            <person name="Ichikawa N."/>
            <person name="Kimura A."/>
            <person name="Fujita N."/>
        </authorList>
    </citation>
    <scope>NUCLEOTIDE SEQUENCE [LARGE SCALE GENOMIC DNA]</scope>
    <source>
        <strain evidence="1 2">NBRC 106054</strain>
    </source>
</reference>
<dbReference type="SMART" id="SM01149">
    <property type="entry name" value="DUF1237"/>
    <property type="match status" value="1"/>
</dbReference>
<dbReference type="PROSITE" id="PS51318">
    <property type="entry name" value="TAT"/>
    <property type="match status" value="1"/>
</dbReference>
<dbReference type="RefSeq" id="WP_046370540.1">
    <property type="nucleotide sequence ID" value="NZ_BBWV01000003.1"/>
</dbReference>
<comment type="caution">
    <text evidence="1">The sequence shown here is derived from an EMBL/GenBank/DDBJ whole genome shotgun (WGS) entry which is preliminary data.</text>
</comment>
<dbReference type="InterPro" id="IPR019546">
    <property type="entry name" value="TAT_signal_bac_arc"/>
</dbReference>
<protein>
    <submittedName>
        <fullName evidence="1">Uncharacterized protein</fullName>
    </submittedName>
</protein>
<proteinExistence type="predicted"/>
<dbReference type="GO" id="GO:0005975">
    <property type="term" value="P:carbohydrate metabolic process"/>
    <property type="evidence" value="ECO:0007669"/>
    <property type="project" value="InterPro"/>
</dbReference>
<dbReference type="InterPro" id="IPR008313">
    <property type="entry name" value="GH125"/>
</dbReference>
<dbReference type="PANTHER" id="PTHR31047:SF0">
    <property type="entry name" value="MEIOTICALLY UP-REGULATED GENE 157 PROTEIN"/>
    <property type="match status" value="1"/>
</dbReference>
<keyword evidence="2" id="KW-1185">Reference proteome</keyword>
<dbReference type="PANTHER" id="PTHR31047">
    <property type="entry name" value="MEIOTICALLY UP-REGULATED GENE 157 PROTEIN"/>
    <property type="match status" value="1"/>
</dbReference>
<gene>
    <name evidence="1" type="ORF">FPE01S_03_06860</name>
</gene>
<dbReference type="NCBIfam" id="TIGR01409">
    <property type="entry name" value="TAT_signal_seq"/>
    <property type="match status" value="1"/>
</dbReference>
<evidence type="ECO:0000313" key="1">
    <source>
        <dbReference type="EMBL" id="GAO44647.1"/>
    </source>
</evidence>
<dbReference type="EMBL" id="BBWV01000003">
    <property type="protein sequence ID" value="GAO44647.1"/>
    <property type="molecule type" value="Genomic_DNA"/>
</dbReference>